<protein>
    <submittedName>
        <fullName evidence="2">Uncharacterized protein</fullName>
    </submittedName>
</protein>
<gene>
    <name evidence="2" type="ORF">MTUNDRAET4_0184</name>
</gene>
<evidence type="ECO:0000256" key="1">
    <source>
        <dbReference type="SAM" id="MobiDB-lite"/>
    </source>
</evidence>
<dbReference type="AlphaFoldDB" id="A0A4U8Z7S4"/>
<name>A0A4U8Z7S4_METTU</name>
<proteinExistence type="predicted"/>
<dbReference type="EMBL" id="LR536452">
    <property type="protein sequence ID" value="VFU17667.1"/>
    <property type="molecule type" value="Genomic_DNA"/>
</dbReference>
<dbReference type="Proteomes" id="UP000294360">
    <property type="component" value="Plasmid 3"/>
</dbReference>
<keyword evidence="2" id="KW-0614">Plasmid</keyword>
<sequence>MVAELWRGMTGHGRYRAWGILRQNAAMFARFGVPDIKTPATVRRSTGRRQFQKLPPIGDTATTSGAVTKL</sequence>
<feature type="compositionally biased region" description="Polar residues" evidence="1">
    <location>
        <begin position="60"/>
        <end position="70"/>
    </location>
</feature>
<evidence type="ECO:0000313" key="2">
    <source>
        <dbReference type="EMBL" id="VFU17667.1"/>
    </source>
</evidence>
<geneLocation type="plasmid" evidence="2 3">
    <name>3</name>
</geneLocation>
<evidence type="ECO:0000313" key="3">
    <source>
        <dbReference type="Proteomes" id="UP000294360"/>
    </source>
</evidence>
<accession>A0A4U8Z7S4</accession>
<dbReference type="KEGG" id="mtun:MTUNDRAET4_0184.2"/>
<feature type="region of interest" description="Disordered" evidence="1">
    <location>
        <begin position="43"/>
        <end position="70"/>
    </location>
</feature>
<reference evidence="2 3" key="1">
    <citation type="submission" date="2019-03" db="EMBL/GenBank/DDBJ databases">
        <authorList>
            <person name="Kox A.R. M."/>
        </authorList>
    </citation>
    <scope>NUCLEOTIDE SEQUENCE [LARGE SCALE GENOMIC DNA]</scope>
    <source>
        <strain evidence="2">MTUNDRAET4 annotated genome</strain>
        <plasmid evidence="3">3</plasmid>
    </source>
</reference>
<organism evidence="2 3">
    <name type="scientific">Methylocella tundrae</name>
    <dbReference type="NCBI Taxonomy" id="227605"/>
    <lineage>
        <taxon>Bacteria</taxon>
        <taxon>Pseudomonadati</taxon>
        <taxon>Pseudomonadota</taxon>
        <taxon>Alphaproteobacteria</taxon>
        <taxon>Hyphomicrobiales</taxon>
        <taxon>Beijerinckiaceae</taxon>
        <taxon>Methylocella</taxon>
    </lineage>
</organism>